<protein>
    <submittedName>
        <fullName evidence="3">Quinone oxidoreductase 1</fullName>
        <ecNumber evidence="3">1.6.5.5</ecNumber>
    </submittedName>
</protein>
<sequence length="312" mass="34002">MKSIQISKYGGSDVVDINNDAPIPRVSTDKVLVEVKASGVNPVDWKIREGYFQQMVPLQFPATLGTDFSGVIKELEQNVSTNFNIGDEVYGQASLLSGGSGSFAELALTNIKSIAVKPKTLNHIEASSLPLVGASTWQGLVDNIGLSKNQKILIHGGAGGIGTIAIQLAKHLGAYVGTTVKSEDKEFVKQLGADEIVDYTTQNFDDILHDYDAAFDTVGGETYKKSFKVLKNNGTIVSMLEQPDSNLMNQYGVKAIFQFTETTSERLTKLVQWIDQNNVKVNVEKTFPLSETAKALDYQKDNHPRGKVVITI</sequence>
<dbReference type="InterPro" id="IPR036291">
    <property type="entry name" value="NAD(P)-bd_dom_sf"/>
</dbReference>
<dbReference type="Gene3D" id="3.40.50.720">
    <property type="entry name" value="NAD(P)-binding Rossmann-like Domain"/>
    <property type="match status" value="1"/>
</dbReference>
<proteinExistence type="predicted"/>
<organism evidence="3 4">
    <name type="scientific">Candidatus Nitrosocosmicus oleophilus</name>
    <dbReference type="NCBI Taxonomy" id="1353260"/>
    <lineage>
        <taxon>Archaea</taxon>
        <taxon>Nitrososphaerota</taxon>
        <taxon>Nitrososphaeria</taxon>
        <taxon>Nitrososphaerales</taxon>
        <taxon>Nitrososphaeraceae</taxon>
        <taxon>Candidatus Nitrosocosmicus</taxon>
    </lineage>
</organism>
<dbReference type="SUPFAM" id="SSF50129">
    <property type="entry name" value="GroES-like"/>
    <property type="match status" value="1"/>
</dbReference>
<dbReference type="Proteomes" id="UP000058925">
    <property type="component" value="Chromosome"/>
</dbReference>
<gene>
    <name evidence="3" type="primary">qorA</name>
    <name evidence="3" type="ORF">NMY3_01569</name>
</gene>
<evidence type="ECO:0000313" key="3">
    <source>
        <dbReference type="EMBL" id="ALI35772.1"/>
    </source>
</evidence>
<dbReference type="InterPro" id="IPR050700">
    <property type="entry name" value="YIM1/Zinc_Alcohol_DH_Fams"/>
</dbReference>
<dbReference type="InterPro" id="IPR020843">
    <property type="entry name" value="ER"/>
</dbReference>
<dbReference type="PANTHER" id="PTHR11695:SF294">
    <property type="entry name" value="RETICULON-4-INTERACTING PROTEIN 1, MITOCHONDRIAL"/>
    <property type="match status" value="1"/>
</dbReference>
<accession>A0A654M8F2</accession>
<dbReference type="GeneID" id="60421610"/>
<dbReference type="InterPro" id="IPR011032">
    <property type="entry name" value="GroES-like_sf"/>
</dbReference>
<dbReference type="SMART" id="SM00829">
    <property type="entry name" value="PKS_ER"/>
    <property type="match status" value="1"/>
</dbReference>
<dbReference type="InterPro" id="IPR002364">
    <property type="entry name" value="Quin_OxRdtase/zeta-crystal_CS"/>
</dbReference>
<dbReference type="CDD" id="cd05289">
    <property type="entry name" value="MDR_like_2"/>
    <property type="match status" value="1"/>
</dbReference>
<evidence type="ECO:0000259" key="2">
    <source>
        <dbReference type="SMART" id="SM00829"/>
    </source>
</evidence>
<keyword evidence="1 3" id="KW-0560">Oxidoreductase</keyword>
<dbReference type="Gene3D" id="3.90.180.10">
    <property type="entry name" value="Medium-chain alcohol dehydrogenases, catalytic domain"/>
    <property type="match status" value="1"/>
</dbReference>
<dbReference type="InterPro" id="IPR013154">
    <property type="entry name" value="ADH-like_N"/>
</dbReference>
<reference evidence="4" key="1">
    <citation type="submission" date="2015-10" db="EMBL/GenBank/DDBJ databases">
        <title>Niche specialization of a soil ammonia-oxidizing archaeon, Candidatus Nitrosocosmicus oleophilus.</title>
        <authorList>
            <person name="Jung M.-Y."/>
            <person name="Rhee S.-K."/>
        </authorList>
    </citation>
    <scope>NUCLEOTIDE SEQUENCE [LARGE SCALE GENOMIC DNA]</scope>
    <source>
        <strain evidence="4">MY3</strain>
    </source>
</reference>
<dbReference type="Pfam" id="PF13602">
    <property type="entry name" value="ADH_zinc_N_2"/>
    <property type="match status" value="1"/>
</dbReference>
<feature type="domain" description="Enoyl reductase (ER)" evidence="2">
    <location>
        <begin position="10"/>
        <end position="310"/>
    </location>
</feature>
<dbReference type="SUPFAM" id="SSF51735">
    <property type="entry name" value="NAD(P)-binding Rossmann-fold domains"/>
    <property type="match status" value="1"/>
</dbReference>
<dbReference type="OrthoDB" id="146629at2157"/>
<name>A0A654M8F2_9ARCH</name>
<keyword evidence="4" id="KW-1185">Reference proteome</keyword>
<dbReference type="EMBL" id="CP012850">
    <property type="protein sequence ID" value="ALI35772.1"/>
    <property type="molecule type" value="Genomic_DNA"/>
</dbReference>
<dbReference type="EC" id="1.6.5.5" evidence="3"/>
<dbReference type="PROSITE" id="PS01162">
    <property type="entry name" value="QOR_ZETA_CRYSTAL"/>
    <property type="match status" value="1"/>
</dbReference>
<dbReference type="GO" id="GO:0003960">
    <property type="term" value="F:quinone reductase (NADPH) activity"/>
    <property type="evidence" value="ECO:0007669"/>
    <property type="project" value="UniProtKB-EC"/>
</dbReference>
<evidence type="ECO:0000256" key="1">
    <source>
        <dbReference type="ARBA" id="ARBA00023002"/>
    </source>
</evidence>
<dbReference type="KEGG" id="taa:NMY3_01569"/>
<dbReference type="PANTHER" id="PTHR11695">
    <property type="entry name" value="ALCOHOL DEHYDROGENASE RELATED"/>
    <property type="match status" value="1"/>
</dbReference>
<dbReference type="AlphaFoldDB" id="A0A654M8F2"/>
<evidence type="ECO:0000313" key="4">
    <source>
        <dbReference type="Proteomes" id="UP000058925"/>
    </source>
</evidence>
<dbReference type="GO" id="GO:0008270">
    <property type="term" value="F:zinc ion binding"/>
    <property type="evidence" value="ECO:0007669"/>
    <property type="project" value="InterPro"/>
</dbReference>
<dbReference type="Pfam" id="PF08240">
    <property type="entry name" value="ADH_N"/>
    <property type="match status" value="1"/>
</dbReference>
<dbReference type="RefSeq" id="WP_196818176.1">
    <property type="nucleotide sequence ID" value="NZ_CP012850.1"/>
</dbReference>